<proteinExistence type="predicted"/>
<name>A0A8J3R412_9ACTN</name>
<dbReference type="RefSeq" id="WP_204009992.1">
    <property type="nucleotide sequence ID" value="NZ_BOOG01000004.1"/>
</dbReference>
<dbReference type="Pfam" id="PF13577">
    <property type="entry name" value="SnoaL_4"/>
    <property type="match status" value="1"/>
</dbReference>
<comment type="caution">
    <text evidence="2">The sequence shown here is derived from an EMBL/GenBank/DDBJ whole genome shotgun (WGS) entry which is preliminary data.</text>
</comment>
<feature type="domain" description="SnoaL-like" evidence="1">
    <location>
        <begin position="6"/>
        <end position="136"/>
    </location>
</feature>
<keyword evidence="3" id="KW-1185">Reference proteome</keyword>
<dbReference type="AlphaFoldDB" id="A0A8J3R412"/>
<sequence>MLDVRQISDRIEIADLVTAYTRAIDTGEWDRLDAVFTPDAWIDYTSAGGEKGTFPEIKAWLASVLPRFARRQHVIGQLAVDLGGDLRGDPGGDTARVTAYFTNPMVSCAEDGRERLFECGGYYHHELVRTPQGWRSRQLIEETVWTR</sequence>
<accession>A0A8J3R412</accession>
<reference evidence="2" key="1">
    <citation type="submission" date="2021-01" db="EMBL/GenBank/DDBJ databases">
        <title>Whole genome shotgun sequence of Sphaerimonospora thailandensis NBRC 107569.</title>
        <authorList>
            <person name="Komaki H."/>
            <person name="Tamura T."/>
        </authorList>
    </citation>
    <scope>NUCLEOTIDE SEQUENCE</scope>
    <source>
        <strain evidence="2">NBRC 107569</strain>
    </source>
</reference>
<dbReference type="Gene3D" id="3.10.450.50">
    <property type="match status" value="1"/>
</dbReference>
<dbReference type="InterPro" id="IPR037401">
    <property type="entry name" value="SnoaL-like"/>
</dbReference>
<dbReference type="CDD" id="cd00531">
    <property type="entry name" value="NTF2_like"/>
    <property type="match status" value="1"/>
</dbReference>
<organism evidence="2 3">
    <name type="scientific">Sphaerimonospora thailandensis</name>
    <dbReference type="NCBI Taxonomy" id="795644"/>
    <lineage>
        <taxon>Bacteria</taxon>
        <taxon>Bacillati</taxon>
        <taxon>Actinomycetota</taxon>
        <taxon>Actinomycetes</taxon>
        <taxon>Streptosporangiales</taxon>
        <taxon>Streptosporangiaceae</taxon>
        <taxon>Sphaerimonospora</taxon>
    </lineage>
</organism>
<evidence type="ECO:0000313" key="2">
    <source>
        <dbReference type="EMBL" id="GIH68033.1"/>
    </source>
</evidence>
<protein>
    <recommendedName>
        <fullName evidence="1">SnoaL-like domain-containing protein</fullName>
    </recommendedName>
</protein>
<evidence type="ECO:0000313" key="3">
    <source>
        <dbReference type="Proteomes" id="UP000610966"/>
    </source>
</evidence>
<evidence type="ECO:0000259" key="1">
    <source>
        <dbReference type="Pfam" id="PF13577"/>
    </source>
</evidence>
<dbReference type="InterPro" id="IPR032710">
    <property type="entry name" value="NTF2-like_dom_sf"/>
</dbReference>
<dbReference type="EMBL" id="BOOG01000004">
    <property type="protein sequence ID" value="GIH68033.1"/>
    <property type="molecule type" value="Genomic_DNA"/>
</dbReference>
<dbReference type="SUPFAM" id="SSF54427">
    <property type="entry name" value="NTF2-like"/>
    <property type="match status" value="1"/>
</dbReference>
<gene>
    <name evidence="2" type="ORF">Mth01_02860</name>
</gene>
<dbReference type="Proteomes" id="UP000610966">
    <property type="component" value="Unassembled WGS sequence"/>
</dbReference>